<evidence type="ECO:0000256" key="9">
    <source>
        <dbReference type="ARBA" id="ARBA00022776"/>
    </source>
</evidence>
<dbReference type="InterPro" id="IPR050496">
    <property type="entry name" value="SNF2_RAD54_helicase_repair"/>
</dbReference>
<proteinExistence type="inferred from homology"/>
<dbReference type="InterPro" id="IPR049730">
    <property type="entry name" value="SNF2/RAD54-like_C"/>
</dbReference>
<evidence type="ECO:0000256" key="8">
    <source>
        <dbReference type="ARBA" id="ARBA00022741"/>
    </source>
</evidence>
<name>A0A8C4SRJ3_ERPCA</name>
<dbReference type="Gene3D" id="3.40.50.10810">
    <property type="entry name" value="Tandem AAA-ATPase domain"/>
    <property type="match status" value="1"/>
</dbReference>
<dbReference type="PANTHER" id="PTHR45629">
    <property type="entry name" value="SNF2/RAD54 FAMILY MEMBER"/>
    <property type="match status" value="1"/>
</dbReference>
<evidence type="ECO:0000256" key="20">
    <source>
        <dbReference type="ARBA" id="ARBA00068237"/>
    </source>
</evidence>
<dbReference type="SMART" id="SM00490">
    <property type="entry name" value="HELICc"/>
    <property type="match status" value="1"/>
</dbReference>
<dbReference type="RefSeq" id="XP_028671911.1">
    <property type="nucleotide sequence ID" value="XM_028816078.2"/>
</dbReference>
<evidence type="ECO:0000256" key="17">
    <source>
        <dbReference type="ARBA" id="ARBA00023328"/>
    </source>
</evidence>
<dbReference type="InterPro" id="IPR001650">
    <property type="entry name" value="Helicase_C-like"/>
</dbReference>
<feature type="compositionally biased region" description="Acidic residues" evidence="22">
    <location>
        <begin position="1225"/>
        <end position="1236"/>
    </location>
</feature>
<evidence type="ECO:0000256" key="21">
    <source>
        <dbReference type="ARBA" id="ARBA00081913"/>
    </source>
</evidence>
<dbReference type="Pfam" id="PF00176">
    <property type="entry name" value="SNF2-rel_dom"/>
    <property type="match status" value="1"/>
</dbReference>
<keyword evidence="4" id="KW-0158">Chromosome</keyword>
<keyword evidence="16" id="KW-0131">Cell cycle</keyword>
<dbReference type="PANTHER" id="PTHR45629:SF7">
    <property type="entry name" value="DNA EXCISION REPAIR PROTEIN ERCC-6-RELATED"/>
    <property type="match status" value="1"/>
</dbReference>
<protein>
    <recommendedName>
        <fullName evidence="20">DNA excision repair protein ERCC-6-like</fullName>
        <ecNumber evidence="3">3.6.4.12</ecNumber>
    </recommendedName>
    <alternativeName>
        <fullName evidence="21">ATP-dependent helicase ERCC6-like</fullName>
    </alternativeName>
</protein>
<dbReference type="GO" id="GO:0000776">
    <property type="term" value="C:kinetochore"/>
    <property type="evidence" value="ECO:0007669"/>
    <property type="project" value="UniProtKB-KW"/>
</dbReference>
<evidence type="ECO:0000256" key="14">
    <source>
        <dbReference type="ARBA" id="ARBA00022840"/>
    </source>
</evidence>
<comment type="subcellular location">
    <subcellularLocation>
        <location evidence="1">Chromosome</location>
        <location evidence="1">Centromere</location>
        <location evidence="1">Kinetochore</location>
    </subcellularLocation>
</comment>
<evidence type="ECO:0000256" key="1">
    <source>
        <dbReference type="ARBA" id="ARBA00004629"/>
    </source>
</evidence>
<dbReference type="CTD" id="54821"/>
<keyword evidence="6" id="KW-0132">Cell division</keyword>
<dbReference type="EC" id="3.6.4.12" evidence="3"/>
<evidence type="ECO:0000256" key="11">
    <source>
        <dbReference type="ARBA" id="ARBA00022803"/>
    </source>
</evidence>
<keyword evidence="13" id="KW-0995">Kinetochore</keyword>
<evidence type="ECO:0000259" key="23">
    <source>
        <dbReference type="PROSITE" id="PS51192"/>
    </source>
</evidence>
<evidence type="ECO:0000256" key="16">
    <source>
        <dbReference type="ARBA" id="ARBA00023306"/>
    </source>
</evidence>
<dbReference type="GO" id="GO:0003677">
    <property type="term" value="F:DNA binding"/>
    <property type="evidence" value="ECO:0007669"/>
    <property type="project" value="UniProtKB-KW"/>
</dbReference>
<feature type="region of interest" description="Disordered" evidence="22">
    <location>
        <begin position="1115"/>
        <end position="1249"/>
    </location>
</feature>
<gene>
    <name evidence="25" type="primary">ERCC6L</name>
    <name evidence="25" type="synonym">ercc6l</name>
</gene>
<evidence type="ECO:0000313" key="25">
    <source>
        <dbReference type="Ensembl" id="ENSECRP00000021007.1"/>
    </source>
</evidence>
<dbReference type="GeneID" id="114662546"/>
<dbReference type="OrthoDB" id="413460at2759"/>
<dbReference type="Gene3D" id="3.40.50.300">
    <property type="entry name" value="P-loop containing nucleotide triphosphate hydrolases"/>
    <property type="match status" value="1"/>
</dbReference>
<keyword evidence="17" id="KW-0137">Centromere</keyword>
<keyword evidence="5" id="KW-0597">Phosphoprotein</keyword>
<dbReference type="InterPro" id="IPR038718">
    <property type="entry name" value="SNF2-like_sf"/>
</dbReference>
<evidence type="ECO:0000256" key="13">
    <source>
        <dbReference type="ARBA" id="ARBA00022838"/>
    </source>
</evidence>
<keyword evidence="8" id="KW-0547">Nucleotide-binding</keyword>
<dbReference type="InterPro" id="IPR027417">
    <property type="entry name" value="P-loop_NTPase"/>
</dbReference>
<dbReference type="Pfam" id="PF00271">
    <property type="entry name" value="Helicase_C"/>
    <property type="match status" value="1"/>
</dbReference>
<dbReference type="SUPFAM" id="SSF52540">
    <property type="entry name" value="P-loop containing nucleoside triphosphate hydrolases"/>
    <property type="match status" value="2"/>
</dbReference>
<evidence type="ECO:0000256" key="18">
    <source>
        <dbReference type="ARBA" id="ARBA00047995"/>
    </source>
</evidence>
<feature type="region of interest" description="Disordered" evidence="22">
    <location>
        <begin position="999"/>
        <end position="1052"/>
    </location>
</feature>
<evidence type="ECO:0000259" key="24">
    <source>
        <dbReference type="PROSITE" id="PS51194"/>
    </source>
</evidence>
<accession>A0A8C4SRJ3</accession>
<dbReference type="SMART" id="SM00487">
    <property type="entry name" value="DEXDc"/>
    <property type="match status" value="1"/>
</dbReference>
<evidence type="ECO:0000256" key="4">
    <source>
        <dbReference type="ARBA" id="ARBA00022454"/>
    </source>
</evidence>
<feature type="compositionally biased region" description="Basic and acidic residues" evidence="22">
    <location>
        <begin position="1170"/>
        <end position="1187"/>
    </location>
</feature>
<dbReference type="PROSITE" id="PS51194">
    <property type="entry name" value="HELICASE_CTER"/>
    <property type="match status" value="1"/>
</dbReference>
<keyword evidence="9" id="KW-0498">Mitosis</keyword>
<keyword evidence="14" id="KW-0067">ATP-binding</keyword>
<comment type="similarity">
    <text evidence="2">Belongs to the SNF2/RAD54 helicase family.</text>
</comment>
<dbReference type="InterPro" id="IPR000330">
    <property type="entry name" value="SNF2_N"/>
</dbReference>
<reference evidence="25" key="3">
    <citation type="submission" date="2025-09" db="UniProtKB">
        <authorList>
            <consortium name="Ensembl"/>
        </authorList>
    </citation>
    <scope>IDENTIFICATION</scope>
</reference>
<evidence type="ECO:0000256" key="3">
    <source>
        <dbReference type="ARBA" id="ARBA00012551"/>
    </source>
</evidence>
<reference evidence="25" key="1">
    <citation type="submission" date="2021-06" db="EMBL/GenBank/DDBJ databases">
        <authorList>
            <consortium name="Wellcome Sanger Institute Data Sharing"/>
        </authorList>
    </citation>
    <scope>NUCLEOTIDE SEQUENCE [LARGE SCALE GENOMIC DNA]</scope>
</reference>
<comment type="function">
    <text evidence="19">DNA helicase that acts as a tension sensor that associates with catenated DNA which is stretched under tension until it is resolved during anaphase. Functions as ATP-dependent DNA translocase. Can promote Holliday junction branch migration (in vitro).</text>
</comment>
<feature type="domain" description="Helicase ATP-binding" evidence="23">
    <location>
        <begin position="111"/>
        <end position="279"/>
    </location>
</feature>
<dbReference type="GO" id="GO:0003678">
    <property type="term" value="F:DNA helicase activity"/>
    <property type="evidence" value="ECO:0007669"/>
    <property type="project" value="UniProtKB-EC"/>
</dbReference>
<dbReference type="FunFam" id="3.40.50.10810:FF:000029">
    <property type="entry name" value="ERCC excision repair 6-like, spindle assembly checkpoint helicase"/>
    <property type="match status" value="1"/>
</dbReference>
<feature type="compositionally biased region" description="Acidic residues" evidence="22">
    <location>
        <begin position="1208"/>
        <end position="1218"/>
    </location>
</feature>
<evidence type="ECO:0000256" key="15">
    <source>
        <dbReference type="ARBA" id="ARBA00023125"/>
    </source>
</evidence>
<comment type="catalytic activity">
    <reaction evidence="18">
        <text>ATP + H2O = ADP + phosphate + H(+)</text>
        <dbReference type="Rhea" id="RHEA:13065"/>
        <dbReference type="ChEBI" id="CHEBI:15377"/>
        <dbReference type="ChEBI" id="CHEBI:15378"/>
        <dbReference type="ChEBI" id="CHEBI:30616"/>
        <dbReference type="ChEBI" id="CHEBI:43474"/>
        <dbReference type="ChEBI" id="CHEBI:456216"/>
        <dbReference type="EC" id="3.6.4.12"/>
    </reaction>
</comment>
<keyword evidence="10" id="KW-0378">Hydrolase</keyword>
<feature type="domain" description="Helicase C-terminal" evidence="24">
    <location>
        <begin position="472"/>
        <end position="636"/>
    </location>
</feature>
<evidence type="ECO:0000313" key="26">
    <source>
        <dbReference type="Proteomes" id="UP000694620"/>
    </source>
</evidence>
<feature type="compositionally biased region" description="Polar residues" evidence="22">
    <location>
        <begin position="897"/>
        <end position="908"/>
    </location>
</feature>
<feature type="region of interest" description="Disordered" evidence="22">
    <location>
        <begin position="887"/>
        <end position="919"/>
    </location>
</feature>
<dbReference type="Ensembl" id="ENSECRT00000021460.1">
    <property type="protein sequence ID" value="ENSECRP00000021007.1"/>
    <property type="gene ID" value="ENSECRG00000014148.1"/>
</dbReference>
<dbReference type="GO" id="GO:0015616">
    <property type="term" value="F:DNA translocase activity"/>
    <property type="evidence" value="ECO:0007669"/>
    <property type="project" value="TreeGrafter"/>
</dbReference>
<evidence type="ECO:0000256" key="7">
    <source>
        <dbReference type="ARBA" id="ARBA00022737"/>
    </source>
</evidence>
<evidence type="ECO:0000256" key="6">
    <source>
        <dbReference type="ARBA" id="ARBA00022618"/>
    </source>
</evidence>
<feature type="compositionally biased region" description="Polar residues" evidence="22">
    <location>
        <begin position="1237"/>
        <end position="1249"/>
    </location>
</feature>
<keyword evidence="15" id="KW-0238">DNA-binding</keyword>
<evidence type="ECO:0000256" key="10">
    <source>
        <dbReference type="ARBA" id="ARBA00022801"/>
    </source>
</evidence>
<dbReference type="GO" id="GO:0051301">
    <property type="term" value="P:cell division"/>
    <property type="evidence" value="ECO:0007669"/>
    <property type="project" value="UniProtKB-KW"/>
</dbReference>
<evidence type="ECO:0000256" key="2">
    <source>
        <dbReference type="ARBA" id="ARBA00007025"/>
    </source>
</evidence>
<evidence type="ECO:0000256" key="5">
    <source>
        <dbReference type="ARBA" id="ARBA00022553"/>
    </source>
</evidence>
<reference evidence="25" key="2">
    <citation type="submission" date="2025-08" db="UniProtKB">
        <authorList>
            <consortium name="Ensembl"/>
        </authorList>
    </citation>
    <scope>IDENTIFICATION</scope>
</reference>
<dbReference type="GO" id="GO:0005524">
    <property type="term" value="F:ATP binding"/>
    <property type="evidence" value="ECO:0007669"/>
    <property type="project" value="UniProtKB-KW"/>
</dbReference>
<dbReference type="GeneTree" id="ENSGT00940000156837"/>
<sequence length="1333" mass="150474">MSEDDSAATSTSPDLDTVAKYQRLVKEGKEEARKGNLVKSLELFSAAYEVHQSEKLKSRIQRLEEAVKEFGIGSDEDDEFVNINNSGLKIYRELHDKLFEHQKEGVAFLYSLFRDGRKGGILADDMGLGKTIQIIAFLSGMFDSDFVTCALLVMPTTLIGNWTKEFKKWTPGMRVKEFHGTSKRERTLNLEKIQRRGGVLITTYQMLINNWQALSSFSDREFTWDYLILDEAHKIKSTSTKTAKCAHAIPAKNRILLTGTPVQNNLQEMWALFDFALKGTLLGTAKTFKIEYENPITRAREKDATPGEKALGLKISENLMSIIDPYFLRRTKQDVQDRKQQLLKGEQDAEILENQENINPNVNCEMPSLTRKNDLIVWTFLSSVQEEIYRKFISLDQIKELLMTTRSPLAELNILKKLCDHPRLLSARACYQLGLENGDNNEDDLVENSGTAGKIDHLSDETLIQESGKLTFLIGLLERLKGEGNRTLVFSQSRKMLDIIHRVLVNRGFNVMRIDGTITHLGERERRIALFQNDSSYSVFLLTTQVGGVGITLTAANRVVIFDPSWNPATDAQAVDRAYRIGQKENVVIYRLITCGTVEEKIYRRQVFKDSLIRQTTGDKKNPFRYFSKQELKELFKLEETRSSSTQIQLQMLHARQRHTDISLDMHIAYLHTLNMFGISDHDLLFSCDSAIQDHPEDLEAHHYIENRVLKAQELVKAESELHQQFNECIKSNTEPGWLHKQIQPKQTLEKTSKQEIPVSAQLTISDDSASPSAVVDLTNESFDHEEEINNVSHKIIDLALDSSHEEAEANDMEMLNSPRECSIKKEFNSSVTKSGSENLSKNELINGPSDFVSKVVNISDINMASPSLKHNLLNDDAATSEMMYSPNKHLKDNSSRRSQLLSPNNLAPKNETNDASMTSPCAVKTNVANFNLSRQSFYDMDKSNKFDAADPDLFSESMPQCDFKLQIDDSMDDLFEADTSDIPKPDFNLHISAEKSSGSLLKESPKMSTSTENGYIKGNTEKSPTRNISFEHESDGSPENGEEEEDEDDMCNMRRKKKAHVIYDSGDEEDNANCSYEAENISVNELDYFNSSPLRSSFTGISVSTPKQNFPVLHTSSSSLTPGHKAAAPNASVASRTSFVSAVVEDIEDISEGMEMEEEEEDEEEEVSSDNKSDDIEPRNEVKMQEDDNMYEVSASEKSTEDASVTGEDEEVEEESEASYSESDNSESLEDEQSIQDESTGNFELQSGENVDCFASQRQIPFIEQNAEMLCANELQSQDKEYDNLVNKGKELQKGGRLKEALDVFLKALDIKSGDPEIQLTTIRLYRQLSTS</sequence>
<keyword evidence="7" id="KW-0677">Repeat</keyword>
<dbReference type="CDD" id="cd18793">
    <property type="entry name" value="SF2_C_SNF"/>
    <property type="match status" value="1"/>
</dbReference>
<organism evidence="25 26">
    <name type="scientific">Erpetoichthys calabaricus</name>
    <name type="common">Rope fish</name>
    <name type="synonym">Calamoichthys calabaricus</name>
    <dbReference type="NCBI Taxonomy" id="27687"/>
    <lineage>
        <taxon>Eukaryota</taxon>
        <taxon>Metazoa</taxon>
        <taxon>Chordata</taxon>
        <taxon>Craniata</taxon>
        <taxon>Vertebrata</taxon>
        <taxon>Euteleostomi</taxon>
        <taxon>Actinopterygii</taxon>
        <taxon>Polypteriformes</taxon>
        <taxon>Polypteridae</taxon>
        <taxon>Erpetoichthys</taxon>
    </lineage>
</organism>
<dbReference type="Proteomes" id="UP000694620">
    <property type="component" value="Chromosome 12"/>
</dbReference>
<feature type="compositionally biased region" description="Basic and acidic residues" evidence="22">
    <location>
        <begin position="1020"/>
        <end position="1036"/>
    </location>
</feature>
<dbReference type="GO" id="GO:0016787">
    <property type="term" value="F:hydrolase activity"/>
    <property type="evidence" value="ECO:0007669"/>
    <property type="project" value="UniProtKB-KW"/>
</dbReference>
<dbReference type="PROSITE" id="PS51192">
    <property type="entry name" value="HELICASE_ATP_BIND_1"/>
    <property type="match status" value="1"/>
</dbReference>
<feature type="compositionally biased region" description="Acidic residues" evidence="22">
    <location>
        <begin position="1146"/>
        <end position="1169"/>
    </location>
</feature>
<evidence type="ECO:0000256" key="19">
    <source>
        <dbReference type="ARBA" id="ARBA00058190"/>
    </source>
</evidence>
<feature type="compositionally biased region" description="Acidic residues" evidence="22">
    <location>
        <begin position="1041"/>
        <end position="1051"/>
    </location>
</feature>
<dbReference type="CDD" id="cd18001">
    <property type="entry name" value="DEXHc_ERCC6L"/>
    <property type="match status" value="1"/>
</dbReference>
<evidence type="ECO:0000256" key="22">
    <source>
        <dbReference type="SAM" id="MobiDB-lite"/>
    </source>
</evidence>
<evidence type="ECO:0000256" key="12">
    <source>
        <dbReference type="ARBA" id="ARBA00022806"/>
    </source>
</evidence>
<keyword evidence="11" id="KW-0802">TPR repeat</keyword>
<keyword evidence="26" id="KW-1185">Reference proteome</keyword>
<dbReference type="InterPro" id="IPR014001">
    <property type="entry name" value="Helicase_ATP-bd"/>
</dbReference>
<keyword evidence="12" id="KW-0347">Helicase</keyword>